<dbReference type="PRINTS" id="PR00990">
    <property type="entry name" value="RIBOKINASE"/>
</dbReference>
<reference evidence="5" key="1">
    <citation type="submission" date="2020-10" db="EMBL/GenBank/DDBJ databases">
        <authorList>
            <person name="Castelo-Branco R."/>
            <person name="Eusebio N."/>
            <person name="Adriana R."/>
            <person name="Vieira A."/>
            <person name="Brugerolle De Fraissinette N."/>
            <person name="Rezende De Castro R."/>
            <person name="Schneider M.P."/>
            <person name="Vasconcelos V."/>
            <person name="Leao P.N."/>
        </authorList>
    </citation>
    <scope>NUCLEOTIDE SEQUENCE</scope>
    <source>
        <strain evidence="5">LEGE 07157</strain>
    </source>
</reference>
<evidence type="ECO:0000313" key="5">
    <source>
        <dbReference type="EMBL" id="MBE9116996.1"/>
    </source>
</evidence>
<dbReference type="Gene3D" id="3.30.1110.10">
    <property type="match status" value="1"/>
</dbReference>
<dbReference type="InterPro" id="IPR052700">
    <property type="entry name" value="Carb_kinase_PfkB-like"/>
</dbReference>
<feature type="domain" description="Carbohydrate kinase PfkB" evidence="4">
    <location>
        <begin position="26"/>
        <end position="303"/>
    </location>
</feature>
<keyword evidence="3 5" id="KW-0418">Kinase</keyword>
<dbReference type="AlphaFoldDB" id="A0A8J7E085"/>
<dbReference type="Pfam" id="PF00294">
    <property type="entry name" value="PfkB"/>
    <property type="match status" value="1"/>
</dbReference>
<comment type="caution">
    <text evidence="5">The sequence shown here is derived from an EMBL/GenBank/DDBJ whole genome shotgun (WGS) entry which is preliminary data.</text>
</comment>
<dbReference type="Proteomes" id="UP000654482">
    <property type="component" value="Unassembled WGS sequence"/>
</dbReference>
<dbReference type="GO" id="GO:0016301">
    <property type="term" value="F:kinase activity"/>
    <property type="evidence" value="ECO:0007669"/>
    <property type="project" value="UniProtKB-KW"/>
</dbReference>
<gene>
    <name evidence="5" type="ORF">IQ249_13905</name>
</gene>
<dbReference type="Gene3D" id="3.40.1190.20">
    <property type="match status" value="1"/>
</dbReference>
<evidence type="ECO:0000256" key="1">
    <source>
        <dbReference type="ARBA" id="ARBA00010688"/>
    </source>
</evidence>
<evidence type="ECO:0000313" key="6">
    <source>
        <dbReference type="Proteomes" id="UP000654482"/>
    </source>
</evidence>
<dbReference type="PANTHER" id="PTHR43320:SF3">
    <property type="entry name" value="CARBOHYDRATE KINASE PFKB DOMAIN-CONTAINING PROTEIN"/>
    <property type="match status" value="1"/>
</dbReference>
<dbReference type="SUPFAM" id="SSF53613">
    <property type="entry name" value="Ribokinase-like"/>
    <property type="match status" value="1"/>
</dbReference>
<dbReference type="InterPro" id="IPR029056">
    <property type="entry name" value="Ribokinase-like"/>
</dbReference>
<dbReference type="RefSeq" id="WP_194030122.1">
    <property type="nucleotide sequence ID" value="NZ_JADEWZ010000019.1"/>
</dbReference>
<name>A0A8J7E085_9CYAN</name>
<sequence length="313" mass="33647">MEFEVSSELLQDLKIDKGVMTLMDEEQQHAVLERLKDRHCKKSCGGSAANAIVAISQLGGRCFYSCKIGNDETGSFYLEDLLRCGVDTNLQTQDPSPGITGKCLVMVTPDADRTMNTFLGITGELSLDELAPEQLKASEYLYMEGYLVSSPTGKATAIASREIAEKSGVKTVLSLSDPNMVEFFEAGLREMMGSGLDFIFANESEALKLAKTAELSEAIEYLKQFAQGFAITRGSKGSLVFDGQKVIDIAPVAVKAVDTVGAGDMYAGVFLYGITHGMSFEEAGILASRASAKIVTQFGPRLATEEVQALLIA</sequence>
<keyword evidence="6" id="KW-1185">Reference proteome</keyword>
<dbReference type="CDD" id="cd01168">
    <property type="entry name" value="adenosine_kinase"/>
    <property type="match status" value="1"/>
</dbReference>
<dbReference type="EMBL" id="JADEWZ010000019">
    <property type="protein sequence ID" value="MBE9116996.1"/>
    <property type="molecule type" value="Genomic_DNA"/>
</dbReference>
<dbReference type="InterPro" id="IPR002139">
    <property type="entry name" value="Ribo/fructo_kinase"/>
</dbReference>
<organism evidence="5 6">
    <name type="scientific">Lusitaniella coriacea LEGE 07157</name>
    <dbReference type="NCBI Taxonomy" id="945747"/>
    <lineage>
        <taxon>Bacteria</taxon>
        <taxon>Bacillati</taxon>
        <taxon>Cyanobacteriota</taxon>
        <taxon>Cyanophyceae</taxon>
        <taxon>Spirulinales</taxon>
        <taxon>Lusitaniellaceae</taxon>
        <taxon>Lusitaniella</taxon>
    </lineage>
</organism>
<proteinExistence type="inferred from homology"/>
<accession>A0A8J7E085</accession>
<dbReference type="InterPro" id="IPR011611">
    <property type="entry name" value="PfkB_dom"/>
</dbReference>
<keyword evidence="2" id="KW-0808">Transferase</keyword>
<evidence type="ECO:0000256" key="2">
    <source>
        <dbReference type="ARBA" id="ARBA00022679"/>
    </source>
</evidence>
<comment type="similarity">
    <text evidence="1">Belongs to the carbohydrate kinase PfkB family.</text>
</comment>
<evidence type="ECO:0000256" key="3">
    <source>
        <dbReference type="ARBA" id="ARBA00022777"/>
    </source>
</evidence>
<evidence type="ECO:0000259" key="4">
    <source>
        <dbReference type="Pfam" id="PF00294"/>
    </source>
</evidence>
<protein>
    <submittedName>
        <fullName evidence="5">Adenosine kinase</fullName>
    </submittedName>
</protein>
<dbReference type="PANTHER" id="PTHR43320">
    <property type="entry name" value="SUGAR KINASE"/>
    <property type="match status" value="1"/>
</dbReference>